<comment type="caution">
    <text evidence="8">The sequence shown here is derived from an EMBL/GenBank/DDBJ whole genome shotgun (WGS) entry which is preliminary data.</text>
</comment>
<keyword evidence="3" id="KW-0238">DNA-binding</keyword>
<dbReference type="InterPro" id="IPR003657">
    <property type="entry name" value="WRKY_dom"/>
</dbReference>
<dbReference type="SMART" id="SM00774">
    <property type="entry name" value="WRKY"/>
    <property type="match status" value="1"/>
</dbReference>
<evidence type="ECO:0000259" key="7">
    <source>
        <dbReference type="PROSITE" id="PS50811"/>
    </source>
</evidence>
<keyword evidence="4" id="KW-0804">Transcription</keyword>
<dbReference type="Pfam" id="PF03106">
    <property type="entry name" value="WRKY"/>
    <property type="match status" value="1"/>
</dbReference>
<keyword evidence="5" id="KW-0539">Nucleus</keyword>
<keyword evidence="9" id="KW-1185">Reference proteome</keyword>
<reference evidence="8 9" key="1">
    <citation type="journal article" date="2019" name="Plant Biotechnol. J.">
        <title>The red bayberry genome and genetic basis of sex determination.</title>
        <authorList>
            <person name="Jia H.M."/>
            <person name="Jia H.J."/>
            <person name="Cai Q.L."/>
            <person name="Wang Y."/>
            <person name="Zhao H.B."/>
            <person name="Yang W.F."/>
            <person name="Wang G.Y."/>
            <person name="Li Y.H."/>
            <person name="Zhan D.L."/>
            <person name="Shen Y.T."/>
            <person name="Niu Q.F."/>
            <person name="Chang L."/>
            <person name="Qiu J."/>
            <person name="Zhao L."/>
            <person name="Xie H.B."/>
            <person name="Fu W.Y."/>
            <person name="Jin J."/>
            <person name="Li X.W."/>
            <person name="Jiao Y."/>
            <person name="Zhou C.C."/>
            <person name="Tu T."/>
            <person name="Chai C.Y."/>
            <person name="Gao J.L."/>
            <person name="Fan L.J."/>
            <person name="van de Weg E."/>
            <person name="Wang J.Y."/>
            <person name="Gao Z.S."/>
        </authorList>
    </citation>
    <scope>NUCLEOTIDE SEQUENCE [LARGE SCALE GENOMIC DNA]</scope>
    <source>
        <tissue evidence="8">Leaves</tissue>
    </source>
</reference>
<evidence type="ECO:0000256" key="5">
    <source>
        <dbReference type="ARBA" id="ARBA00023242"/>
    </source>
</evidence>
<dbReference type="GO" id="GO:0003700">
    <property type="term" value="F:DNA-binding transcription factor activity"/>
    <property type="evidence" value="ECO:0007669"/>
    <property type="project" value="InterPro"/>
</dbReference>
<dbReference type="OrthoDB" id="777189at2759"/>
<dbReference type="InterPro" id="IPR044810">
    <property type="entry name" value="WRKY_plant"/>
</dbReference>
<keyword evidence="2" id="KW-0805">Transcription regulation</keyword>
<evidence type="ECO:0000256" key="3">
    <source>
        <dbReference type="ARBA" id="ARBA00023125"/>
    </source>
</evidence>
<sequence>MAIDLIGFSKMEDQTAMQDAASAGLKSMEHLICLLSHQAPQSHQVNHLDCREITDFTVSKFKQVISILNRTGHARFRRGPSNPPCFPEPAKPVIHHPTAKLIRPEIQSQQPQTVTFEFAKPKTTFEPRTEFPASQHPKESFSTSPPMSSTTSSFLSSVTGGGDGSVSNGKQGSSLLVAPTRTISAGKPPLSSSHRKRCLADHALSAGAGAKISSSGRCHCSKRRKSRVKRTTRVPAISSKIADIPPDEYSWRKYGQKPIKGSPYPRGYYKCSTVRGCPARKHVERAQDDPKMLIVTYEWEHRHPQTAIPASGFVLQST</sequence>
<dbReference type="GO" id="GO:0005634">
    <property type="term" value="C:nucleus"/>
    <property type="evidence" value="ECO:0007669"/>
    <property type="project" value="UniProtKB-SubCell"/>
</dbReference>
<evidence type="ECO:0000256" key="4">
    <source>
        <dbReference type="ARBA" id="ARBA00023163"/>
    </source>
</evidence>
<evidence type="ECO:0000313" key="8">
    <source>
        <dbReference type="EMBL" id="KAB1204309.1"/>
    </source>
</evidence>
<dbReference type="Pfam" id="PF10533">
    <property type="entry name" value="Plant_zn_clust"/>
    <property type="match status" value="1"/>
</dbReference>
<feature type="domain" description="WRKY" evidence="7">
    <location>
        <begin position="240"/>
        <end position="306"/>
    </location>
</feature>
<feature type="compositionally biased region" description="Low complexity" evidence="6">
    <location>
        <begin position="140"/>
        <end position="158"/>
    </location>
</feature>
<dbReference type="AlphaFoldDB" id="A0A6A1UV90"/>
<dbReference type="GO" id="GO:0005516">
    <property type="term" value="F:calmodulin binding"/>
    <property type="evidence" value="ECO:0007669"/>
    <property type="project" value="UniProtKB-ARBA"/>
</dbReference>
<accession>A0A6A1UV90</accession>
<dbReference type="Proteomes" id="UP000516437">
    <property type="component" value="Chromosome 8"/>
</dbReference>
<dbReference type="SMR" id="A0A6A1UV90"/>
<gene>
    <name evidence="8" type="ORF">CJ030_MR8G004639</name>
</gene>
<dbReference type="Gene3D" id="2.20.25.80">
    <property type="entry name" value="WRKY domain"/>
    <property type="match status" value="1"/>
</dbReference>
<feature type="region of interest" description="Disordered" evidence="6">
    <location>
        <begin position="124"/>
        <end position="173"/>
    </location>
</feature>
<dbReference type="EMBL" id="RXIC02000026">
    <property type="protein sequence ID" value="KAB1204309.1"/>
    <property type="molecule type" value="Genomic_DNA"/>
</dbReference>
<dbReference type="FunFam" id="2.20.25.80:FF:000004">
    <property type="entry name" value="WRKY transcription factor 65"/>
    <property type="match status" value="1"/>
</dbReference>
<organism evidence="8 9">
    <name type="scientific">Morella rubra</name>
    <name type="common">Chinese bayberry</name>
    <dbReference type="NCBI Taxonomy" id="262757"/>
    <lineage>
        <taxon>Eukaryota</taxon>
        <taxon>Viridiplantae</taxon>
        <taxon>Streptophyta</taxon>
        <taxon>Embryophyta</taxon>
        <taxon>Tracheophyta</taxon>
        <taxon>Spermatophyta</taxon>
        <taxon>Magnoliopsida</taxon>
        <taxon>eudicotyledons</taxon>
        <taxon>Gunneridae</taxon>
        <taxon>Pentapetalae</taxon>
        <taxon>rosids</taxon>
        <taxon>fabids</taxon>
        <taxon>Fagales</taxon>
        <taxon>Myricaceae</taxon>
        <taxon>Morella</taxon>
    </lineage>
</organism>
<dbReference type="GO" id="GO:0043565">
    <property type="term" value="F:sequence-specific DNA binding"/>
    <property type="evidence" value="ECO:0007669"/>
    <property type="project" value="InterPro"/>
</dbReference>
<evidence type="ECO:0000313" key="9">
    <source>
        <dbReference type="Proteomes" id="UP000516437"/>
    </source>
</evidence>
<evidence type="ECO:0000256" key="2">
    <source>
        <dbReference type="ARBA" id="ARBA00023015"/>
    </source>
</evidence>
<name>A0A6A1UV90_9ROSI</name>
<evidence type="ECO:0000256" key="6">
    <source>
        <dbReference type="SAM" id="MobiDB-lite"/>
    </source>
</evidence>
<protein>
    <submittedName>
        <fullName evidence="8">Putative WRKY transcription factor 11</fullName>
    </submittedName>
</protein>
<evidence type="ECO:0000256" key="1">
    <source>
        <dbReference type="ARBA" id="ARBA00004123"/>
    </source>
</evidence>
<comment type="subcellular location">
    <subcellularLocation>
        <location evidence="1">Nucleus</location>
    </subcellularLocation>
</comment>
<dbReference type="InterPro" id="IPR036576">
    <property type="entry name" value="WRKY_dom_sf"/>
</dbReference>
<dbReference type="SUPFAM" id="SSF118290">
    <property type="entry name" value="WRKY DNA-binding domain"/>
    <property type="match status" value="1"/>
</dbReference>
<dbReference type="PROSITE" id="PS50811">
    <property type="entry name" value="WRKY"/>
    <property type="match status" value="1"/>
</dbReference>
<proteinExistence type="predicted"/>
<dbReference type="PANTHER" id="PTHR31282">
    <property type="entry name" value="WRKY TRANSCRIPTION FACTOR 21-RELATED"/>
    <property type="match status" value="1"/>
</dbReference>
<dbReference type="InterPro" id="IPR018872">
    <property type="entry name" value="Zn-cluster-dom"/>
</dbReference>